<protein>
    <recommendedName>
        <fullName evidence="1">RNA-directed DNA polymerase</fullName>
        <ecNumber evidence="1">2.7.7.49</ecNumber>
    </recommendedName>
</protein>
<evidence type="ECO:0000256" key="9">
    <source>
        <dbReference type="SAM" id="SignalP"/>
    </source>
</evidence>
<dbReference type="Gene3D" id="3.30.70.270">
    <property type="match status" value="2"/>
</dbReference>
<dbReference type="GO" id="GO:0016787">
    <property type="term" value="F:hydrolase activity"/>
    <property type="evidence" value="ECO:0007669"/>
    <property type="project" value="UniProtKB-KW"/>
</dbReference>
<organism evidence="11 12">
    <name type="scientific">Vigna mungo</name>
    <name type="common">Black gram</name>
    <name type="synonym">Phaseolus mungo</name>
    <dbReference type="NCBI Taxonomy" id="3915"/>
    <lineage>
        <taxon>Eukaryota</taxon>
        <taxon>Viridiplantae</taxon>
        <taxon>Streptophyta</taxon>
        <taxon>Embryophyta</taxon>
        <taxon>Tracheophyta</taxon>
        <taxon>Spermatophyta</taxon>
        <taxon>Magnoliopsida</taxon>
        <taxon>eudicotyledons</taxon>
        <taxon>Gunneridae</taxon>
        <taxon>Pentapetalae</taxon>
        <taxon>rosids</taxon>
        <taxon>fabids</taxon>
        <taxon>Fabales</taxon>
        <taxon>Fabaceae</taxon>
        <taxon>Papilionoideae</taxon>
        <taxon>50 kb inversion clade</taxon>
        <taxon>NPAAA clade</taxon>
        <taxon>indigoferoid/millettioid clade</taxon>
        <taxon>Phaseoleae</taxon>
        <taxon>Vigna</taxon>
    </lineage>
</organism>
<dbReference type="EMBL" id="CP144700">
    <property type="protein sequence ID" value="WVZ25959.1"/>
    <property type="molecule type" value="Genomic_DNA"/>
</dbReference>
<dbReference type="Proteomes" id="UP001374535">
    <property type="component" value="Chromosome 1"/>
</dbReference>
<evidence type="ECO:0000256" key="6">
    <source>
        <dbReference type="ARBA" id="ARBA00022801"/>
    </source>
</evidence>
<dbReference type="Pfam" id="PF17917">
    <property type="entry name" value="RT_RNaseH"/>
    <property type="match status" value="1"/>
</dbReference>
<dbReference type="InterPro" id="IPR050951">
    <property type="entry name" value="Retrovirus_Pol_polyprotein"/>
</dbReference>
<gene>
    <name evidence="11" type="ORF">V8G54_004503</name>
</gene>
<name>A0AAQ3SB67_VIGMU</name>
<dbReference type="InterPro" id="IPR043502">
    <property type="entry name" value="DNA/RNA_pol_sf"/>
</dbReference>
<evidence type="ECO:0000256" key="8">
    <source>
        <dbReference type="SAM" id="MobiDB-lite"/>
    </source>
</evidence>
<dbReference type="Gene3D" id="2.40.70.10">
    <property type="entry name" value="Acid Proteases"/>
    <property type="match status" value="1"/>
</dbReference>
<dbReference type="InterPro" id="IPR000477">
    <property type="entry name" value="RT_dom"/>
</dbReference>
<dbReference type="PANTHER" id="PTHR37984:SF5">
    <property type="entry name" value="PROTEIN NYNRIN-LIKE"/>
    <property type="match status" value="1"/>
</dbReference>
<dbReference type="GO" id="GO:0004519">
    <property type="term" value="F:endonuclease activity"/>
    <property type="evidence" value="ECO:0007669"/>
    <property type="project" value="UniProtKB-KW"/>
</dbReference>
<dbReference type="CDD" id="cd01647">
    <property type="entry name" value="RT_LTR"/>
    <property type="match status" value="1"/>
</dbReference>
<feature type="domain" description="Integrase catalytic" evidence="10">
    <location>
        <begin position="1045"/>
        <end position="1209"/>
    </location>
</feature>
<dbReference type="InterPro" id="IPR012337">
    <property type="entry name" value="RNaseH-like_sf"/>
</dbReference>
<feature type="signal peptide" evidence="9">
    <location>
        <begin position="1"/>
        <end position="23"/>
    </location>
</feature>
<keyword evidence="6" id="KW-0378">Hydrolase</keyword>
<evidence type="ECO:0000313" key="12">
    <source>
        <dbReference type="Proteomes" id="UP001374535"/>
    </source>
</evidence>
<proteinExistence type="predicted"/>
<dbReference type="GO" id="GO:0003964">
    <property type="term" value="F:RNA-directed DNA polymerase activity"/>
    <property type="evidence" value="ECO:0007669"/>
    <property type="project" value="UniProtKB-KW"/>
</dbReference>
<feature type="compositionally biased region" description="Polar residues" evidence="8">
    <location>
        <begin position="1405"/>
        <end position="1415"/>
    </location>
</feature>
<dbReference type="InterPro" id="IPR056924">
    <property type="entry name" value="SH3_Tf2-1"/>
</dbReference>
<evidence type="ECO:0000256" key="5">
    <source>
        <dbReference type="ARBA" id="ARBA00022759"/>
    </source>
</evidence>
<dbReference type="FunFam" id="3.30.70.270:FF:000020">
    <property type="entry name" value="Transposon Tf2-6 polyprotein-like Protein"/>
    <property type="match status" value="1"/>
</dbReference>
<evidence type="ECO:0000259" key="10">
    <source>
        <dbReference type="PROSITE" id="PS50994"/>
    </source>
</evidence>
<dbReference type="InterPro" id="IPR043128">
    <property type="entry name" value="Rev_trsase/Diguanyl_cyclase"/>
</dbReference>
<dbReference type="GO" id="GO:0015074">
    <property type="term" value="P:DNA integration"/>
    <property type="evidence" value="ECO:0007669"/>
    <property type="project" value="InterPro"/>
</dbReference>
<dbReference type="PANTHER" id="PTHR37984">
    <property type="entry name" value="PROTEIN CBG26694"/>
    <property type="match status" value="1"/>
</dbReference>
<feature type="chain" id="PRO_5042961571" description="RNA-directed DNA polymerase" evidence="9">
    <location>
        <begin position="24"/>
        <end position="1435"/>
    </location>
</feature>
<dbReference type="InterPro" id="IPR005162">
    <property type="entry name" value="Retrotrans_gag_dom"/>
</dbReference>
<dbReference type="PROSITE" id="PS50994">
    <property type="entry name" value="INTEGRASE"/>
    <property type="match status" value="1"/>
</dbReference>
<evidence type="ECO:0000256" key="3">
    <source>
        <dbReference type="ARBA" id="ARBA00022695"/>
    </source>
</evidence>
<dbReference type="InterPro" id="IPR036397">
    <property type="entry name" value="RNaseH_sf"/>
</dbReference>
<dbReference type="Pfam" id="PF03732">
    <property type="entry name" value="Retrotrans_gag"/>
    <property type="match status" value="1"/>
</dbReference>
<keyword evidence="4" id="KW-0540">Nuclease</keyword>
<keyword evidence="5" id="KW-0255">Endonuclease</keyword>
<evidence type="ECO:0000256" key="1">
    <source>
        <dbReference type="ARBA" id="ARBA00012493"/>
    </source>
</evidence>
<keyword evidence="9" id="KW-0732">Signal</keyword>
<feature type="region of interest" description="Disordered" evidence="8">
    <location>
        <begin position="1405"/>
        <end position="1425"/>
    </location>
</feature>
<dbReference type="Pfam" id="PF00078">
    <property type="entry name" value="RVT_1"/>
    <property type="match status" value="1"/>
</dbReference>
<keyword evidence="3" id="KW-0548">Nucleotidyltransferase</keyword>
<dbReference type="Pfam" id="PF24626">
    <property type="entry name" value="SH3_Tf2-1"/>
    <property type="match status" value="1"/>
</dbReference>
<dbReference type="SUPFAM" id="SSF50630">
    <property type="entry name" value="Acid proteases"/>
    <property type="match status" value="1"/>
</dbReference>
<dbReference type="InterPro" id="IPR021109">
    <property type="entry name" value="Peptidase_aspartic_dom_sf"/>
</dbReference>
<evidence type="ECO:0000256" key="2">
    <source>
        <dbReference type="ARBA" id="ARBA00022679"/>
    </source>
</evidence>
<keyword evidence="2" id="KW-0808">Transferase</keyword>
<dbReference type="SUPFAM" id="SSF53098">
    <property type="entry name" value="Ribonuclease H-like"/>
    <property type="match status" value="1"/>
</dbReference>
<dbReference type="SUPFAM" id="SSF56672">
    <property type="entry name" value="DNA/RNA polymerases"/>
    <property type="match status" value="1"/>
</dbReference>
<dbReference type="CDD" id="cd09274">
    <property type="entry name" value="RNase_HI_RT_Ty3"/>
    <property type="match status" value="1"/>
</dbReference>
<dbReference type="GO" id="GO:0003676">
    <property type="term" value="F:nucleic acid binding"/>
    <property type="evidence" value="ECO:0007669"/>
    <property type="project" value="InterPro"/>
</dbReference>
<dbReference type="InterPro" id="IPR041373">
    <property type="entry name" value="RT_RNaseH"/>
</dbReference>
<evidence type="ECO:0000256" key="4">
    <source>
        <dbReference type="ARBA" id="ARBA00022722"/>
    </source>
</evidence>
<evidence type="ECO:0000313" key="11">
    <source>
        <dbReference type="EMBL" id="WVZ25959.1"/>
    </source>
</evidence>
<dbReference type="InterPro" id="IPR001584">
    <property type="entry name" value="Integrase_cat-core"/>
</dbReference>
<dbReference type="EC" id="2.7.7.49" evidence="1"/>
<keyword evidence="7" id="KW-0695">RNA-directed DNA polymerase</keyword>
<dbReference type="Gene3D" id="3.30.420.10">
    <property type="entry name" value="Ribonuclease H-like superfamily/Ribonuclease H"/>
    <property type="match status" value="1"/>
</dbReference>
<evidence type="ECO:0000256" key="7">
    <source>
        <dbReference type="ARBA" id="ARBA00022918"/>
    </source>
</evidence>
<reference evidence="11 12" key="1">
    <citation type="journal article" date="2023" name="Life. Sci Alliance">
        <title>Evolutionary insights into 3D genome organization and epigenetic landscape of Vigna mungo.</title>
        <authorList>
            <person name="Junaid A."/>
            <person name="Singh B."/>
            <person name="Bhatia S."/>
        </authorList>
    </citation>
    <scope>NUCLEOTIDE SEQUENCE [LARGE SCALE GENOMIC DNA]</scope>
    <source>
        <strain evidence="11">Urdbean</strain>
    </source>
</reference>
<accession>A0AAQ3SB67</accession>
<dbReference type="Gene3D" id="3.10.10.10">
    <property type="entry name" value="HIV Type 1 Reverse Transcriptase, subunit A, domain 1"/>
    <property type="match status" value="1"/>
</dbReference>
<keyword evidence="12" id="KW-1185">Reference proteome</keyword>
<sequence length="1435" mass="162684">MKEWMMMMAHGMCLCSMPWMIDYVPLDDWAEGETGWIERETDRIKIETDRRTECGARISETRATVTLSGRNIRDYGSTVADSSHDLADLIVGVLTCRLLPFRREGGSIGLDRRTQSLGVTNVSAAEFDREENNVVNIQIEEQNMENDGVVTNNPESQGNAEGFCVGDLEYMERESEREGHENSGIFLSAEVKRHFETMERYYSDLQNQMAKLESMNAARFEHLETVVQANDSKFDQIFGALETLLQCHVSSFGSVHGALNSSRPPFQIQNVKLDFPRCDGHNVLDWIFKAEQFFEYYATDEVDRLSIASVHLENDVVPWFQMIQRSAPFHSWHEFTEALTLDFGPTAYECPRASLFKLNQTGSIGEYYKAFIGLANRVSGINNEALLDCFLSDLQTEIRRDVMALSPTSLVKVVALAKLFEEKYNPPSATKNLVYLPRPSPSTPEKGLFYFCDEKFSFNHKCPNCQMMLLQLIDDDLGDNCEPDPPDLLQTEEELCKLEHHLSLNAMKGVGGVGTIGFIGHIGPLAVKILVDGGSSDNFIQPRIAKFLKLPIEPVTGFQVFVGNGQSMTTEGVIQQLVMTIQGHQLIVLVYLLPVSGADLVLGSSWLATLGPHIADYATRIFSIQLVQPEISDDLPIQVPTDLSPYLAPPRPQDHVIPLQAGTKPVKDPKMSKLKNLVQPADRHKTTFRTHHGHYEWLVMPFGLTNTPTTFQSLMNHIFQSVLRKYVLVLFDDILVYSPSWETHLTHLELVLQTLQEHLLYARLCKCSFGLLEVDYLGHVFSGSNVAMDMSKVQTVLDWPHPENIKQLWGFLGLTGYYRRFIKSYATVATSLTDLLKKQVFSWNPAAENAFQLLKQAITTAPGLGFSKKIAPRMQKQSAYIRELLVITQALVKFRHYLLGHKFIIRTDHKSLKSLLDQSLHTLEQQAWLHKFLGYDFTIEYKPGTDNMVADALSRPQSQFFLELKHALKVDPNFHALIQSCTVNAPDTRYKMQDELLYWKDRLVLPSPSPLIHKVLLEYHSSPIRGHAGISKNAKVSQSLPVGLLQPLPIPQQVLDDVAMDFITGLPNSYGFTVIMVVIDRLSKYSHFVPLKSYYNSKIVAKAFMLHIVKLHGAPKSIVSDRDKVFTSSFWQHLFKLLGRTLAMSSAYHPQTDGQSEALNKCLEMFLHCFTFENPKLWSKHLTWAEYWYNTSFHTSLGMTPFKALYGRDPPTLTRYQYSPANPSAIQDQLTVRNHLLDQLKCNLSKAQQRMKHQADKKRPFKVVGKVGVVAYKLELPETARIHPIFHISQLKPFKGETHEPYMPLPFTTSEMGPILQPVAILQTRTILQGSKLRPQVLVQWDPCNNANTSWEDVKFIKSSFPHINLEDKVVFKGEGNVTNVSTAESNREENNAVNIQIEGQNMENDGVITNNPESQGVRRGARPRTRNRMLRDFV</sequence>
<dbReference type="Pfam" id="PF08284">
    <property type="entry name" value="RVP_2"/>
    <property type="match status" value="1"/>
</dbReference>
<dbReference type="CDD" id="cd00303">
    <property type="entry name" value="retropepsin_like"/>
    <property type="match status" value="1"/>
</dbReference>